<protein>
    <submittedName>
        <fullName evidence="2">Uncharacterized protein</fullName>
    </submittedName>
</protein>
<evidence type="ECO:0000313" key="3">
    <source>
        <dbReference type="Proteomes" id="UP000823935"/>
    </source>
</evidence>
<name>A0A9D1JK68_9FIRM</name>
<keyword evidence="1" id="KW-0472">Membrane</keyword>
<dbReference type="Proteomes" id="UP000823935">
    <property type="component" value="Unassembled WGS sequence"/>
</dbReference>
<reference evidence="2" key="1">
    <citation type="submission" date="2020-10" db="EMBL/GenBank/DDBJ databases">
        <authorList>
            <person name="Gilroy R."/>
        </authorList>
    </citation>
    <scope>NUCLEOTIDE SEQUENCE</scope>
    <source>
        <strain evidence="2">CHK190-19873</strain>
    </source>
</reference>
<feature type="transmembrane region" description="Helical" evidence="1">
    <location>
        <begin position="38"/>
        <end position="59"/>
    </location>
</feature>
<accession>A0A9D1JK68</accession>
<proteinExistence type="predicted"/>
<feature type="transmembrane region" description="Helical" evidence="1">
    <location>
        <begin position="12"/>
        <end position="32"/>
    </location>
</feature>
<gene>
    <name evidence="2" type="ORF">IAB44_10020</name>
</gene>
<comment type="caution">
    <text evidence="2">The sequence shown here is derived from an EMBL/GenBank/DDBJ whole genome shotgun (WGS) entry which is preliminary data.</text>
</comment>
<keyword evidence="1" id="KW-1133">Transmembrane helix</keyword>
<sequence>MSPCSFNRLLKAQIFGGILLIGDNLLVLLLLTGTAFPMLLLLFGMMAFLSVYLNTALYAEYPRPVSKGHFLKIILEMHLPVLNIIKLVSCYSRGKANWSDLRNGKKQYFEDL</sequence>
<keyword evidence="1" id="KW-0812">Transmembrane</keyword>
<evidence type="ECO:0000256" key="1">
    <source>
        <dbReference type="SAM" id="Phobius"/>
    </source>
</evidence>
<dbReference type="AlphaFoldDB" id="A0A9D1JK68"/>
<organism evidence="2 3">
    <name type="scientific">Candidatus Limivivens intestinipullorum</name>
    <dbReference type="NCBI Taxonomy" id="2840858"/>
    <lineage>
        <taxon>Bacteria</taxon>
        <taxon>Bacillati</taxon>
        <taxon>Bacillota</taxon>
        <taxon>Clostridia</taxon>
        <taxon>Lachnospirales</taxon>
        <taxon>Lachnospiraceae</taxon>
        <taxon>Lachnospiraceae incertae sedis</taxon>
        <taxon>Candidatus Limivivens</taxon>
    </lineage>
</organism>
<evidence type="ECO:0000313" key="2">
    <source>
        <dbReference type="EMBL" id="HIS31865.1"/>
    </source>
</evidence>
<dbReference type="EMBL" id="DVIQ01000059">
    <property type="protein sequence ID" value="HIS31865.1"/>
    <property type="molecule type" value="Genomic_DNA"/>
</dbReference>
<reference evidence="2" key="2">
    <citation type="journal article" date="2021" name="PeerJ">
        <title>Extensive microbial diversity within the chicken gut microbiome revealed by metagenomics and culture.</title>
        <authorList>
            <person name="Gilroy R."/>
            <person name="Ravi A."/>
            <person name="Getino M."/>
            <person name="Pursley I."/>
            <person name="Horton D.L."/>
            <person name="Alikhan N.F."/>
            <person name="Baker D."/>
            <person name="Gharbi K."/>
            <person name="Hall N."/>
            <person name="Watson M."/>
            <person name="Adriaenssens E.M."/>
            <person name="Foster-Nyarko E."/>
            <person name="Jarju S."/>
            <person name="Secka A."/>
            <person name="Antonio M."/>
            <person name="Oren A."/>
            <person name="Chaudhuri R.R."/>
            <person name="La Ragione R."/>
            <person name="Hildebrand F."/>
            <person name="Pallen M.J."/>
        </authorList>
    </citation>
    <scope>NUCLEOTIDE SEQUENCE</scope>
    <source>
        <strain evidence="2">CHK190-19873</strain>
    </source>
</reference>